<evidence type="ECO:0000313" key="3">
    <source>
        <dbReference type="Ensembl" id="ENSVKKP00000014003.1"/>
    </source>
</evidence>
<accession>A0A8D2KY94</accession>
<sequence>MTAPSPSPLRPDSPAAPPHGSPGPPHRCPDGPLPAPQAPRARGPVAAATRRPAALTELAVAPAAAAQRVQVALQHVGEQVARRELHRVPAQRLAHLRHRHAQQPPRVALAHPRRSPAGWLGAAPFRAAAAPLCARAPSGAPSAAAAAPCFRAGPIIRSRPPPSPAGSRPFPPTGPRRGARAQPGVLSQPARRSEGWEMECGASGGSPVGDGCQAVRVAFSIALGLSAALFPLVRPSTRLHFIFTATTLRGRLASASVAAPESPVRFVAEWGLEPGSLRPQARMLTALPLGVLVFVPSSIWCPVKLLPPLQGFIYLFIYLFFDLYPAFFYKGLKAAYISSSILSPQQPCEVGWAKSL</sequence>
<dbReference type="Ensembl" id="ENSVKKT00000014338.1">
    <property type="protein sequence ID" value="ENSVKKP00000014003.1"/>
    <property type="gene ID" value="ENSVKKG00000009643.1"/>
</dbReference>
<dbReference type="AlphaFoldDB" id="A0A8D2KY94"/>
<protein>
    <submittedName>
        <fullName evidence="3">Uncharacterized protein</fullName>
    </submittedName>
</protein>
<reference evidence="3" key="1">
    <citation type="submission" date="2025-08" db="UniProtKB">
        <authorList>
            <consortium name="Ensembl"/>
        </authorList>
    </citation>
    <scope>IDENTIFICATION</scope>
</reference>
<keyword evidence="2" id="KW-0812">Transmembrane</keyword>
<name>A0A8D2KY94_VARKO</name>
<proteinExistence type="predicted"/>
<dbReference type="Proteomes" id="UP000694545">
    <property type="component" value="Unplaced"/>
</dbReference>
<evidence type="ECO:0000313" key="4">
    <source>
        <dbReference type="Proteomes" id="UP000694545"/>
    </source>
</evidence>
<feature type="region of interest" description="Disordered" evidence="1">
    <location>
        <begin position="1"/>
        <end position="50"/>
    </location>
</feature>
<reference evidence="3" key="2">
    <citation type="submission" date="2025-09" db="UniProtKB">
        <authorList>
            <consortium name="Ensembl"/>
        </authorList>
    </citation>
    <scope>IDENTIFICATION</scope>
</reference>
<feature type="compositionally biased region" description="Pro residues" evidence="1">
    <location>
        <begin position="159"/>
        <end position="174"/>
    </location>
</feature>
<feature type="compositionally biased region" description="Pro residues" evidence="1">
    <location>
        <begin position="1"/>
        <end position="37"/>
    </location>
</feature>
<keyword evidence="2" id="KW-0472">Membrane</keyword>
<organism evidence="3 4">
    <name type="scientific">Varanus komodoensis</name>
    <name type="common">Komodo dragon</name>
    <dbReference type="NCBI Taxonomy" id="61221"/>
    <lineage>
        <taxon>Eukaryota</taxon>
        <taxon>Metazoa</taxon>
        <taxon>Chordata</taxon>
        <taxon>Craniata</taxon>
        <taxon>Vertebrata</taxon>
        <taxon>Euteleostomi</taxon>
        <taxon>Lepidosauria</taxon>
        <taxon>Squamata</taxon>
        <taxon>Bifurcata</taxon>
        <taxon>Unidentata</taxon>
        <taxon>Episquamata</taxon>
        <taxon>Toxicofera</taxon>
        <taxon>Anguimorpha</taxon>
        <taxon>Paleoanguimorpha</taxon>
        <taxon>Varanoidea</taxon>
        <taxon>Varanidae</taxon>
        <taxon>Varanus</taxon>
    </lineage>
</organism>
<feature type="region of interest" description="Disordered" evidence="1">
    <location>
        <begin position="154"/>
        <end position="202"/>
    </location>
</feature>
<feature type="transmembrane region" description="Helical" evidence="2">
    <location>
        <begin position="311"/>
        <end position="329"/>
    </location>
</feature>
<keyword evidence="4" id="KW-1185">Reference proteome</keyword>
<evidence type="ECO:0000256" key="2">
    <source>
        <dbReference type="SAM" id="Phobius"/>
    </source>
</evidence>
<keyword evidence="2" id="KW-1133">Transmembrane helix</keyword>
<evidence type="ECO:0000256" key="1">
    <source>
        <dbReference type="SAM" id="MobiDB-lite"/>
    </source>
</evidence>